<accession>A0A0F9CMF2</accession>
<comment type="caution">
    <text evidence="2">The sequence shown here is derived from an EMBL/GenBank/DDBJ whole genome shotgun (WGS) entry which is preliminary data.</text>
</comment>
<name>A0A0F9CMF2_9ZZZZ</name>
<reference evidence="2" key="1">
    <citation type="journal article" date="2015" name="Nature">
        <title>Complex archaea that bridge the gap between prokaryotes and eukaryotes.</title>
        <authorList>
            <person name="Spang A."/>
            <person name="Saw J.H."/>
            <person name="Jorgensen S.L."/>
            <person name="Zaremba-Niedzwiedzka K."/>
            <person name="Martijn J."/>
            <person name="Lind A.E."/>
            <person name="van Eijk R."/>
            <person name="Schleper C."/>
            <person name="Guy L."/>
            <person name="Ettema T.J."/>
        </authorList>
    </citation>
    <scope>NUCLEOTIDE SEQUENCE</scope>
</reference>
<dbReference type="AlphaFoldDB" id="A0A0F9CMF2"/>
<dbReference type="EMBL" id="LAZR01032569">
    <property type="protein sequence ID" value="KKL50518.1"/>
    <property type="molecule type" value="Genomic_DNA"/>
</dbReference>
<organism evidence="2">
    <name type="scientific">marine sediment metagenome</name>
    <dbReference type="NCBI Taxonomy" id="412755"/>
    <lineage>
        <taxon>unclassified sequences</taxon>
        <taxon>metagenomes</taxon>
        <taxon>ecological metagenomes</taxon>
    </lineage>
</organism>
<evidence type="ECO:0000256" key="1">
    <source>
        <dbReference type="SAM" id="MobiDB-lite"/>
    </source>
</evidence>
<feature type="compositionally biased region" description="Basic and acidic residues" evidence="1">
    <location>
        <begin position="1"/>
        <end position="25"/>
    </location>
</feature>
<feature type="region of interest" description="Disordered" evidence="1">
    <location>
        <begin position="1"/>
        <end position="31"/>
    </location>
</feature>
<protein>
    <submittedName>
        <fullName evidence="2">Uncharacterized protein</fullName>
    </submittedName>
</protein>
<sequence length="162" mass="18912">MTKEKETREVKGEIEGWSNEPRDFHSNNMGSRGVKIEGDWHNILGKMPDLEKLSEEFKKGTHIKFEEEKNARGYWDVKGDIEKIDSKEAYSKKENPTPNPDKDKNILFQVAFKGAVEAMKIMFKKTEIADLDDLCKWTLNATERMYKGLQKKKLELQENGEW</sequence>
<gene>
    <name evidence="2" type="ORF">LCGC14_2304670</name>
</gene>
<proteinExistence type="predicted"/>
<evidence type="ECO:0000313" key="2">
    <source>
        <dbReference type="EMBL" id="KKL50518.1"/>
    </source>
</evidence>